<accession>A0ABQ7MZH1</accession>
<dbReference type="Pfam" id="PF13456">
    <property type="entry name" value="RVT_3"/>
    <property type="match status" value="1"/>
</dbReference>
<gene>
    <name evidence="2" type="primary">A03g500940.1_BraROA</name>
    <name evidence="2" type="ORF">IGI04_009329</name>
</gene>
<proteinExistence type="predicted"/>
<evidence type="ECO:0000259" key="1">
    <source>
        <dbReference type="Pfam" id="PF13456"/>
    </source>
</evidence>
<dbReference type="CDD" id="cd06222">
    <property type="entry name" value="RNase_H_like"/>
    <property type="match status" value="1"/>
</dbReference>
<protein>
    <recommendedName>
        <fullName evidence="1">RNase H type-1 domain-containing protein</fullName>
    </recommendedName>
</protein>
<dbReference type="PANTHER" id="PTHR47074">
    <property type="entry name" value="BNAC02G40300D PROTEIN"/>
    <property type="match status" value="1"/>
</dbReference>
<sequence>MSLFDSRKILFQWGESLTRKKKKERACCAFVVVLLVWQHAPFVVGFDPRGIVELEQRWTALSAKPCLPPTGLVSSPLFPWLLCLAIKAAREWDLAQTKEKVSTPPVPPVPLNYRSQSSSLIRTDAAWRKEDKKAGLGWTVQTPSICLKEKKAVQHVASPLMAEGIAIREALIFCRTRGIQACRLESDCSQLIRALNKKEPISELHGVLSDIASLSSSPSLSVSFAWIPRNQNVVADYLAKSALCMVDALMAPT</sequence>
<dbReference type="Gene3D" id="3.30.420.10">
    <property type="entry name" value="Ribonuclease H-like superfamily/Ribonuclease H"/>
    <property type="match status" value="1"/>
</dbReference>
<name>A0ABQ7MZH1_BRACM</name>
<dbReference type="PANTHER" id="PTHR47074:SF11">
    <property type="entry name" value="REVERSE TRANSCRIPTASE-LIKE PROTEIN"/>
    <property type="match status" value="1"/>
</dbReference>
<dbReference type="Proteomes" id="UP000823674">
    <property type="component" value="Chromosome A03"/>
</dbReference>
<dbReference type="InterPro" id="IPR002156">
    <property type="entry name" value="RNaseH_domain"/>
</dbReference>
<evidence type="ECO:0000313" key="2">
    <source>
        <dbReference type="EMBL" id="KAG5403210.1"/>
    </source>
</evidence>
<evidence type="ECO:0000313" key="3">
    <source>
        <dbReference type="Proteomes" id="UP000823674"/>
    </source>
</evidence>
<dbReference type="EMBL" id="JADBGQ010000003">
    <property type="protein sequence ID" value="KAG5403210.1"/>
    <property type="molecule type" value="Genomic_DNA"/>
</dbReference>
<organism evidence="2 3">
    <name type="scientific">Brassica rapa subsp. trilocularis</name>
    <dbReference type="NCBI Taxonomy" id="1813537"/>
    <lineage>
        <taxon>Eukaryota</taxon>
        <taxon>Viridiplantae</taxon>
        <taxon>Streptophyta</taxon>
        <taxon>Embryophyta</taxon>
        <taxon>Tracheophyta</taxon>
        <taxon>Spermatophyta</taxon>
        <taxon>Magnoliopsida</taxon>
        <taxon>eudicotyledons</taxon>
        <taxon>Gunneridae</taxon>
        <taxon>Pentapetalae</taxon>
        <taxon>rosids</taxon>
        <taxon>malvids</taxon>
        <taxon>Brassicales</taxon>
        <taxon>Brassicaceae</taxon>
        <taxon>Brassiceae</taxon>
        <taxon>Brassica</taxon>
    </lineage>
</organism>
<keyword evidence="3" id="KW-1185">Reference proteome</keyword>
<comment type="caution">
    <text evidence="2">The sequence shown here is derived from an EMBL/GenBank/DDBJ whole genome shotgun (WGS) entry which is preliminary data.</text>
</comment>
<dbReference type="InterPro" id="IPR012337">
    <property type="entry name" value="RNaseH-like_sf"/>
</dbReference>
<feature type="domain" description="RNase H type-1" evidence="1">
    <location>
        <begin position="123"/>
        <end position="242"/>
    </location>
</feature>
<dbReference type="InterPro" id="IPR044730">
    <property type="entry name" value="RNase_H-like_dom_plant"/>
</dbReference>
<dbReference type="InterPro" id="IPR052929">
    <property type="entry name" value="RNase_H-like_EbsB-rel"/>
</dbReference>
<reference evidence="2 3" key="1">
    <citation type="submission" date="2021-03" db="EMBL/GenBank/DDBJ databases">
        <authorList>
            <person name="King G.J."/>
            <person name="Bancroft I."/>
            <person name="Baten A."/>
            <person name="Bloomfield J."/>
            <person name="Borpatragohain P."/>
            <person name="He Z."/>
            <person name="Irish N."/>
            <person name="Irwin J."/>
            <person name="Liu K."/>
            <person name="Mauleon R.P."/>
            <person name="Moore J."/>
            <person name="Morris R."/>
            <person name="Ostergaard L."/>
            <person name="Wang B."/>
            <person name="Wells R."/>
        </authorList>
    </citation>
    <scope>NUCLEOTIDE SEQUENCE [LARGE SCALE GENOMIC DNA]</scope>
    <source>
        <strain evidence="2">R-o-18</strain>
        <tissue evidence="2">Leaf</tissue>
    </source>
</reference>
<dbReference type="SUPFAM" id="SSF53098">
    <property type="entry name" value="Ribonuclease H-like"/>
    <property type="match status" value="1"/>
</dbReference>
<dbReference type="InterPro" id="IPR036397">
    <property type="entry name" value="RNaseH_sf"/>
</dbReference>